<dbReference type="PROSITE" id="PS01315">
    <property type="entry name" value="CDS"/>
    <property type="match status" value="1"/>
</dbReference>
<dbReference type="GO" id="GO:0004605">
    <property type="term" value="F:phosphatidate cytidylyltransferase activity"/>
    <property type="evidence" value="ECO:0007669"/>
    <property type="project" value="UniProtKB-EC"/>
</dbReference>
<keyword evidence="11 18" id="KW-0812">Transmembrane</keyword>
<proteinExistence type="inferred from homology"/>
<dbReference type="PANTHER" id="PTHR46382:SF1">
    <property type="entry name" value="PHOSPHATIDATE CYTIDYLYLTRANSFERASE"/>
    <property type="match status" value="1"/>
</dbReference>
<evidence type="ECO:0000256" key="8">
    <source>
        <dbReference type="ARBA" id="ARBA00022475"/>
    </source>
</evidence>
<evidence type="ECO:0000256" key="12">
    <source>
        <dbReference type="ARBA" id="ARBA00022695"/>
    </source>
</evidence>
<evidence type="ECO:0000256" key="10">
    <source>
        <dbReference type="ARBA" id="ARBA00022679"/>
    </source>
</evidence>
<feature type="transmembrane region" description="Helical" evidence="20">
    <location>
        <begin position="83"/>
        <end position="104"/>
    </location>
</feature>
<feature type="transmembrane region" description="Helical" evidence="20">
    <location>
        <begin position="221"/>
        <end position="239"/>
    </location>
</feature>
<comment type="caution">
    <text evidence="21">The sequence shown here is derived from an EMBL/GenBank/DDBJ whole genome shotgun (WGS) entry which is preliminary data.</text>
</comment>
<name>A0ABU9WVA6_9MICC</name>
<feature type="transmembrane region" description="Helical" evidence="20">
    <location>
        <begin position="138"/>
        <end position="159"/>
    </location>
</feature>
<comment type="similarity">
    <text evidence="5 18">Belongs to the CDS family.</text>
</comment>
<comment type="pathway">
    <text evidence="4">Lipid metabolism.</text>
</comment>
<keyword evidence="12 18" id="KW-0548">Nucleotidyltransferase</keyword>
<evidence type="ECO:0000256" key="16">
    <source>
        <dbReference type="ARBA" id="ARBA00023209"/>
    </source>
</evidence>
<keyword evidence="14" id="KW-0443">Lipid metabolism</keyword>
<comment type="catalytic activity">
    <reaction evidence="1 18">
        <text>a 1,2-diacyl-sn-glycero-3-phosphate + CTP + H(+) = a CDP-1,2-diacyl-sn-glycerol + diphosphate</text>
        <dbReference type="Rhea" id="RHEA:16229"/>
        <dbReference type="ChEBI" id="CHEBI:15378"/>
        <dbReference type="ChEBI" id="CHEBI:33019"/>
        <dbReference type="ChEBI" id="CHEBI:37563"/>
        <dbReference type="ChEBI" id="CHEBI:58332"/>
        <dbReference type="ChEBI" id="CHEBI:58608"/>
        <dbReference type="EC" id="2.7.7.41"/>
    </reaction>
</comment>
<evidence type="ECO:0000256" key="11">
    <source>
        <dbReference type="ARBA" id="ARBA00022692"/>
    </source>
</evidence>
<keyword evidence="17" id="KW-1208">Phospholipid metabolism</keyword>
<sequence>MSVPLPEPRSADPGAPAPGSRRAQRAVKPSRAGRDLPAAITVGLVLLGGLLGGLFLWPIGFVAIALAAALLGSWEVSRALTLHGTAVPVAPVLAATVAIPLSAYFGGPEAQLFALVAGAAAVLVWQSLEPAEGAAKSVFAGVFVVLWVPFLVSFAVLPLRDAVQPPGFGLWPEGVVPQGALEIALTLVLIVANDTFGYIVGASLGKHPMAPKISPKKSWEGFAGSVGGSLAVGILGAVFLLGLPWWAGAVLAVVVVAAATAGDLVESMVKRELGIKDMSSILPGHGGMMDRLDSILFGMPAAYLVFSVLPGA</sequence>
<evidence type="ECO:0000256" key="15">
    <source>
        <dbReference type="ARBA" id="ARBA00023136"/>
    </source>
</evidence>
<dbReference type="PANTHER" id="PTHR46382">
    <property type="entry name" value="PHOSPHATIDATE CYTIDYLYLTRANSFERASE"/>
    <property type="match status" value="1"/>
</dbReference>
<keyword evidence="9" id="KW-0444">Lipid biosynthesis</keyword>
<evidence type="ECO:0000256" key="14">
    <source>
        <dbReference type="ARBA" id="ARBA00023098"/>
    </source>
</evidence>
<accession>A0ABU9WVA6</accession>
<evidence type="ECO:0000313" key="21">
    <source>
        <dbReference type="EMBL" id="MEN2743109.1"/>
    </source>
</evidence>
<keyword evidence="22" id="KW-1185">Reference proteome</keyword>
<evidence type="ECO:0000256" key="6">
    <source>
        <dbReference type="ARBA" id="ARBA00012487"/>
    </source>
</evidence>
<evidence type="ECO:0000256" key="3">
    <source>
        <dbReference type="ARBA" id="ARBA00005119"/>
    </source>
</evidence>
<evidence type="ECO:0000256" key="2">
    <source>
        <dbReference type="ARBA" id="ARBA00004651"/>
    </source>
</evidence>
<evidence type="ECO:0000256" key="18">
    <source>
        <dbReference type="RuleBase" id="RU003938"/>
    </source>
</evidence>
<dbReference type="RefSeq" id="WP_345882524.1">
    <property type="nucleotide sequence ID" value="NZ_JBDFRB010000001.1"/>
</dbReference>
<gene>
    <name evidence="21" type="ORF">ABCQ75_00980</name>
</gene>
<protein>
    <recommendedName>
        <fullName evidence="7 18">Phosphatidate cytidylyltransferase</fullName>
        <ecNumber evidence="6 18">2.7.7.41</ecNumber>
    </recommendedName>
</protein>
<comment type="pathway">
    <text evidence="3 18">Phospholipid metabolism; CDP-diacylglycerol biosynthesis; CDP-diacylglycerol from sn-glycerol 3-phosphate: step 3/3.</text>
</comment>
<feature type="transmembrane region" description="Helical" evidence="20">
    <location>
        <begin position="179"/>
        <end position="200"/>
    </location>
</feature>
<dbReference type="Proteomes" id="UP001422074">
    <property type="component" value="Unassembled WGS sequence"/>
</dbReference>
<dbReference type="Pfam" id="PF01148">
    <property type="entry name" value="CTP_transf_1"/>
    <property type="match status" value="1"/>
</dbReference>
<evidence type="ECO:0000256" key="13">
    <source>
        <dbReference type="ARBA" id="ARBA00022989"/>
    </source>
</evidence>
<evidence type="ECO:0000256" key="9">
    <source>
        <dbReference type="ARBA" id="ARBA00022516"/>
    </source>
</evidence>
<comment type="subcellular location">
    <subcellularLocation>
        <location evidence="2">Cell membrane</location>
        <topology evidence="2">Multi-pass membrane protein</topology>
    </subcellularLocation>
</comment>
<feature type="region of interest" description="Disordered" evidence="19">
    <location>
        <begin position="1"/>
        <end position="30"/>
    </location>
</feature>
<evidence type="ECO:0000256" key="4">
    <source>
        <dbReference type="ARBA" id="ARBA00005189"/>
    </source>
</evidence>
<evidence type="ECO:0000256" key="17">
    <source>
        <dbReference type="ARBA" id="ARBA00023264"/>
    </source>
</evidence>
<keyword evidence="16" id="KW-0594">Phospholipid biosynthesis</keyword>
<evidence type="ECO:0000256" key="5">
    <source>
        <dbReference type="ARBA" id="ARBA00010185"/>
    </source>
</evidence>
<keyword evidence="15 20" id="KW-0472">Membrane</keyword>
<evidence type="ECO:0000256" key="19">
    <source>
        <dbReference type="SAM" id="MobiDB-lite"/>
    </source>
</evidence>
<dbReference type="InterPro" id="IPR000374">
    <property type="entry name" value="PC_trans"/>
</dbReference>
<evidence type="ECO:0000256" key="7">
    <source>
        <dbReference type="ARBA" id="ARBA00019373"/>
    </source>
</evidence>
<dbReference type="EMBL" id="JBDFRB010000001">
    <property type="protein sequence ID" value="MEN2743109.1"/>
    <property type="molecule type" value="Genomic_DNA"/>
</dbReference>
<feature type="transmembrane region" description="Helical" evidence="20">
    <location>
        <begin position="110"/>
        <end position="126"/>
    </location>
</feature>
<keyword evidence="10 18" id="KW-0808">Transferase</keyword>
<dbReference type="EC" id="2.7.7.41" evidence="6 18"/>
<reference evidence="21 22" key="1">
    <citation type="submission" date="2024-05" db="EMBL/GenBank/DDBJ databases">
        <title>Sinomonas sp. nov., isolated from a waste landfill.</title>
        <authorList>
            <person name="Zhao Y."/>
        </authorList>
    </citation>
    <scope>NUCLEOTIDE SEQUENCE [LARGE SCALE GENOMIC DNA]</scope>
    <source>
        <strain evidence="21 22">CCTCC AB2014300</strain>
    </source>
</reference>
<feature type="transmembrane region" description="Helical" evidence="20">
    <location>
        <begin position="38"/>
        <end position="71"/>
    </location>
</feature>
<evidence type="ECO:0000256" key="1">
    <source>
        <dbReference type="ARBA" id="ARBA00001698"/>
    </source>
</evidence>
<organism evidence="21 22">
    <name type="scientific">Sinomonas halotolerans</name>
    <dbReference type="NCBI Taxonomy" id="1644133"/>
    <lineage>
        <taxon>Bacteria</taxon>
        <taxon>Bacillati</taxon>
        <taxon>Actinomycetota</taxon>
        <taxon>Actinomycetes</taxon>
        <taxon>Micrococcales</taxon>
        <taxon>Micrococcaceae</taxon>
        <taxon>Sinomonas</taxon>
    </lineage>
</organism>
<evidence type="ECO:0000313" key="22">
    <source>
        <dbReference type="Proteomes" id="UP001422074"/>
    </source>
</evidence>
<keyword evidence="13 20" id="KW-1133">Transmembrane helix</keyword>
<feature type="transmembrane region" description="Helical" evidence="20">
    <location>
        <begin position="245"/>
        <end position="265"/>
    </location>
</feature>
<keyword evidence="8" id="KW-1003">Cell membrane</keyword>
<evidence type="ECO:0000256" key="20">
    <source>
        <dbReference type="SAM" id="Phobius"/>
    </source>
</evidence>